<accession>A0A8D5FQC8</accession>
<organism evidence="3 4">
    <name type="scientific">Desulfomarina profundi</name>
    <dbReference type="NCBI Taxonomy" id="2772557"/>
    <lineage>
        <taxon>Bacteria</taxon>
        <taxon>Pseudomonadati</taxon>
        <taxon>Thermodesulfobacteriota</taxon>
        <taxon>Desulfobulbia</taxon>
        <taxon>Desulfobulbales</taxon>
        <taxon>Desulfobulbaceae</taxon>
        <taxon>Desulfomarina</taxon>
    </lineage>
</organism>
<dbReference type="EMBL" id="AP024086">
    <property type="protein sequence ID" value="BCL59486.1"/>
    <property type="molecule type" value="Genomic_DNA"/>
</dbReference>
<feature type="domain" description="DUF112" evidence="2">
    <location>
        <begin position="15"/>
        <end position="433"/>
    </location>
</feature>
<dbReference type="InterPro" id="IPR002823">
    <property type="entry name" value="DUF112_TM"/>
</dbReference>
<evidence type="ECO:0000313" key="3">
    <source>
        <dbReference type="EMBL" id="BCL59486.1"/>
    </source>
</evidence>
<sequence length="500" mass="52305">MILDALQALMTPVSLFAVFIGTISGVLVGGMPGLTATMAVALLIPVTFVLEPLTGLILMGGVYCGAMYGGSIPAILLRTPGTPAAVATAMEGYPMSQKGRGGLALKVSVISSFVGGVFSVFILLLVAPILAIFALSFGPPEYFLLAILGLVGIVSMADDENRLVKALISGLLGLIIAVIGTDPISGMLRYTMDLTDLYDGVAFMPALIGMFSISQMLELTGTKNIVSDTSTLKKIKREPMPKGLKKFIGLGSLTGTVVGILPGEGATIAAFLSYNFARRLSKTPELFGKGNPEGIAAAEAGNNGCVGGSLIPTLTLGIPGNSVAAALLGGLLVHGLIPGPELFTKYGVMTYGFILSLFLANIVFLVVGLFMAPYFARISLTPTGLLIPVVCLFSILGSYAMNNSILDIFIALICGISAVILHKTGFSLGALILGLILGPIAESGFAQALIMGHGSYSIFFNRPQAIALWFIIVLLLIPPFMQIIKQHRKKESISQIETEK</sequence>
<feature type="transmembrane region" description="Helical" evidence="1">
    <location>
        <begin position="348"/>
        <end position="371"/>
    </location>
</feature>
<evidence type="ECO:0000256" key="1">
    <source>
        <dbReference type="SAM" id="Phobius"/>
    </source>
</evidence>
<keyword evidence="1" id="KW-1133">Transmembrane helix</keyword>
<gene>
    <name evidence="3" type="ORF">DGMP_01790</name>
</gene>
<feature type="transmembrane region" description="Helical" evidence="1">
    <location>
        <begin position="142"/>
        <end position="157"/>
    </location>
</feature>
<feature type="transmembrane region" description="Helical" evidence="1">
    <location>
        <begin position="6"/>
        <end position="27"/>
    </location>
</feature>
<feature type="transmembrane region" description="Helical" evidence="1">
    <location>
        <begin position="428"/>
        <end position="446"/>
    </location>
</feature>
<keyword evidence="1" id="KW-0472">Membrane</keyword>
<evidence type="ECO:0000259" key="2">
    <source>
        <dbReference type="Pfam" id="PF01970"/>
    </source>
</evidence>
<reference evidence="3" key="1">
    <citation type="submission" date="2020-09" db="EMBL/GenBank/DDBJ databases">
        <title>Desulfogranum mesoprofundum gen. nov., sp. nov., a novel mesophilic, sulfate-reducing chemolithoautotroph isolated from a deep-sea hydrothermal vent chimney in the Suiyo Seamount.</title>
        <authorList>
            <person name="Hashimoto Y."/>
            <person name="Nakagawa S."/>
        </authorList>
    </citation>
    <scope>NUCLEOTIDE SEQUENCE</scope>
    <source>
        <strain evidence="3">KT2</strain>
    </source>
</reference>
<keyword evidence="4" id="KW-1185">Reference proteome</keyword>
<dbReference type="Pfam" id="PF01970">
    <property type="entry name" value="TctA"/>
    <property type="match status" value="1"/>
</dbReference>
<name>A0A8D5FQC8_9BACT</name>
<feature type="transmembrane region" description="Helical" evidence="1">
    <location>
        <begin position="56"/>
        <end position="77"/>
    </location>
</feature>
<dbReference type="PANTHER" id="PTHR35342:SF5">
    <property type="entry name" value="TRICARBOXYLIC TRANSPORT PROTEIN"/>
    <property type="match status" value="1"/>
</dbReference>
<evidence type="ECO:0000313" key="4">
    <source>
        <dbReference type="Proteomes" id="UP000826725"/>
    </source>
</evidence>
<feature type="transmembrane region" description="Helical" evidence="1">
    <location>
        <begin position="466"/>
        <end position="484"/>
    </location>
</feature>
<protein>
    <submittedName>
        <fullName evidence="3">C4-dicarboxylate ABC transporter permease</fullName>
    </submittedName>
</protein>
<dbReference type="KEGG" id="dbk:DGMP_01790"/>
<feature type="transmembrane region" description="Helical" evidence="1">
    <location>
        <begin position="103"/>
        <end position="136"/>
    </location>
</feature>
<feature type="transmembrane region" description="Helical" evidence="1">
    <location>
        <begin position="405"/>
        <end position="421"/>
    </location>
</feature>
<dbReference type="AlphaFoldDB" id="A0A8D5FQC8"/>
<feature type="transmembrane region" description="Helical" evidence="1">
    <location>
        <begin position="164"/>
        <end position="181"/>
    </location>
</feature>
<dbReference type="RefSeq" id="WP_228855711.1">
    <property type="nucleotide sequence ID" value="NZ_AP024086.1"/>
</dbReference>
<feature type="transmembrane region" description="Helical" evidence="1">
    <location>
        <begin position="247"/>
        <end position="274"/>
    </location>
</feature>
<keyword evidence="1" id="KW-0812">Transmembrane</keyword>
<proteinExistence type="predicted"/>
<feature type="transmembrane region" description="Helical" evidence="1">
    <location>
        <begin position="378"/>
        <end position="399"/>
    </location>
</feature>
<dbReference type="PANTHER" id="PTHR35342">
    <property type="entry name" value="TRICARBOXYLIC TRANSPORT PROTEIN"/>
    <property type="match status" value="1"/>
</dbReference>
<dbReference type="Proteomes" id="UP000826725">
    <property type="component" value="Chromosome"/>
</dbReference>